<evidence type="ECO:0000313" key="2">
    <source>
        <dbReference type="Proteomes" id="UP000663440"/>
    </source>
</evidence>
<protein>
    <recommendedName>
        <fullName evidence="3">Bacteriocin</fullName>
    </recommendedName>
</protein>
<keyword evidence="2" id="KW-1185">Reference proteome</keyword>
<dbReference type="Proteomes" id="UP000663440">
    <property type="component" value="Chromosome"/>
</dbReference>
<evidence type="ECO:0000313" key="1">
    <source>
        <dbReference type="EMBL" id="QSW91103.1"/>
    </source>
</evidence>
<reference evidence="1 2" key="1">
    <citation type="submission" date="2021-03" db="EMBL/GenBank/DDBJ databases">
        <title>Flavobacterium kribbensis sp. nov, an endophytic bacteria, isolated from soybean.</title>
        <authorList>
            <person name="Lee J."/>
            <person name="Seo J."/>
        </authorList>
    </citation>
    <scope>NUCLEOTIDE SEQUENCE [LARGE SCALE GENOMIC DNA]</scope>
    <source>
        <strain evidence="1 2">BB8</strain>
    </source>
</reference>
<accession>A0ABX7QKZ3</accession>
<organism evidence="1 2">
    <name type="scientific">Flavobacterium endoglycinae</name>
    <dbReference type="NCBI Taxonomy" id="2816357"/>
    <lineage>
        <taxon>Bacteria</taxon>
        <taxon>Pseudomonadati</taxon>
        <taxon>Bacteroidota</taxon>
        <taxon>Flavobacteriia</taxon>
        <taxon>Flavobacteriales</taxon>
        <taxon>Flavobacteriaceae</taxon>
        <taxon>Flavobacterium</taxon>
    </lineage>
</organism>
<sequence length="53" mass="5921">MKKNNLKKLVLKKTNIIELNSEEAKKIIGGTSTVVAAPEHTDPRSMYSMFCVL</sequence>
<dbReference type="EMBL" id="CP071448">
    <property type="protein sequence ID" value="QSW91103.1"/>
    <property type="molecule type" value="Genomic_DNA"/>
</dbReference>
<dbReference type="RefSeq" id="WP_207298230.1">
    <property type="nucleotide sequence ID" value="NZ_CP071448.1"/>
</dbReference>
<evidence type="ECO:0008006" key="3">
    <source>
        <dbReference type="Google" id="ProtNLM"/>
    </source>
</evidence>
<name>A0ABX7QKZ3_9FLAO</name>
<gene>
    <name evidence="1" type="ORF">J0383_09910</name>
</gene>
<proteinExistence type="predicted"/>